<dbReference type="Proteomes" id="UP000002139">
    <property type="component" value="Chromosome"/>
</dbReference>
<dbReference type="Gene3D" id="2.40.50.230">
    <property type="entry name" value="Gp5 N-terminal domain"/>
    <property type="match status" value="1"/>
</dbReference>
<protein>
    <submittedName>
        <fullName evidence="4">Uncharacterized protein</fullName>
    </submittedName>
</protein>
<proteinExistence type="inferred from homology"/>
<evidence type="ECO:0000259" key="3">
    <source>
        <dbReference type="Pfam" id="PF22178"/>
    </source>
</evidence>
<gene>
    <name evidence="4" type="ordered locus">sce4108</name>
</gene>
<dbReference type="InterPro" id="IPR006531">
    <property type="entry name" value="Gp5/Vgr_OB"/>
</dbReference>
<dbReference type="EMBL" id="AM746676">
    <property type="protein sequence ID" value="CAN94271.1"/>
    <property type="molecule type" value="Genomic_DNA"/>
</dbReference>
<feature type="domain" description="Gp5/Type VI secretion system Vgr protein OB-fold" evidence="2">
    <location>
        <begin position="376"/>
        <end position="440"/>
    </location>
</feature>
<reference evidence="4 5" key="1">
    <citation type="journal article" date="2007" name="Nat. Biotechnol.">
        <title>Complete genome sequence of the myxobacterium Sorangium cellulosum.</title>
        <authorList>
            <person name="Schneiker S."/>
            <person name="Perlova O."/>
            <person name="Kaiser O."/>
            <person name="Gerth K."/>
            <person name="Alici A."/>
            <person name="Altmeyer M.O."/>
            <person name="Bartels D."/>
            <person name="Bekel T."/>
            <person name="Beyer S."/>
            <person name="Bode E."/>
            <person name="Bode H.B."/>
            <person name="Bolten C.J."/>
            <person name="Choudhuri J.V."/>
            <person name="Doss S."/>
            <person name="Elnakady Y.A."/>
            <person name="Frank B."/>
            <person name="Gaigalat L."/>
            <person name="Goesmann A."/>
            <person name="Groeger C."/>
            <person name="Gross F."/>
            <person name="Jelsbak L."/>
            <person name="Jelsbak L."/>
            <person name="Kalinowski J."/>
            <person name="Kegler C."/>
            <person name="Knauber T."/>
            <person name="Konietzny S."/>
            <person name="Kopp M."/>
            <person name="Krause L."/>
            <person name="Krug D."/>
            <person name="Linke B."/>
            <person name="Mahmud T."/>
            <person name="Martinez-Arias R."/>
            <person name="McHardy A.C."/>
            <person name="Merai M."/>
            <person name="Meyer F."/>
            <person name="Mormann S."/>
            <person name="Munoz-Dorado J."/>
            <person name="Perez J."/>
            <person name="Pradella S."/>
            <person name="Rachid S."/>
            <person name="Raddatz G."/>
            <person name="Rosenau F."/>
            <person name="Rueckert C."/>
            <person name="Sasse F."/>
            <person name="Scharfe M."/>
            <person name="Schuster S.C."/>
            <person name="Suen G."/>
            <person name="Treuner-Lange A."/>
            <person name="Velicer G.J."/>
            <person name="Vorholter F.-J."/>
            <person name="Weissman K.J."/>
            <person name="Welch R.D."/>
            <person name="Wenzel S.C."/>
            <person name="Whitworth D.E."/>
            <person name="Wilhelm S."/>
            <person name="Wittmann C."/>
            <person name="Bloecker H."/>
            <person name="Puehler A."/>
            <person name="Mueller R."/>
        </authorList>
    </citation>
    <scope>NUCLEOTIDE SEQUENCE [LARGE SCALE GENOMIC DNA]</scope>
    <source>
        <strain evidence="5">So ce56</strain>
    </source>
</reference>
<sequence>MSIIDVEIHCEALPEAARVLSCEGSEGMNALPWWQARILVPEAFDVDAVIGASTALRLADFSEGSARVWDLLVVAVTHEEDGRDGCIYTLELCSPAWLLTRRSGYRTFLGKTTKEIVTEILEDAGLGGDRLVWRLSGLYEKRLYCVAYDESEWAFIERLLADEGISYWFDVTEDDAPVLVFADDKGAHEGIAGNLLVTYADPGGNVGPRHAFELAVTDVLTPTKTHVREYDVRAPDVFVEGEAGDGPFDYFEYPASVLTEDAATARARVRLEQLQRFKRQATLSSNCVNVQPGRLLELDGAADTWMNGRYLVAGVEHEIVVGSRNDAEPASYTNRALIIPHAEAPFRPALPRRVPRVNGLEPAITTGLSGEEIHVDDLGRVKLRFPWDRSGVMDDTSSYWVRCLQIGMGGSMMLPRVGWEVPVAYVDGTPDRPFVLGRMYNATAVVPYPLPGAQATSALQSATSPGDGTTNEIRMADDGGAQEMFVHASRDQTVTVGGSATSDVGVDETHDVGLSLLGAVTGSQSLTVGADQTVNVGTNYNIAVSGARTEIIGGMEAIKVTANRTVAVDGAYSELIGALYGIQCNQSNTGVSGAFTQLVGGGLTVIAGLGVSETTLAARTDVVGGSKSLVSARGVSDNVVGAKQVKAGPTTEKAGGKVVTSSRAAGSVKVGGSADVKAGGPLVIEAPTITVEAASIKTKEIEIGGGALKMKKGKSSIKGSIKRDGNTRLGG</sequence>
<dbReference type="SUPFAM" id="SSF69349">
    <property type="entry name" value="Phage fibre proteins"/>
    <property type="match status" value="1"/>
</dbReference>
<dbReference type="InterPro" id="IPR054030">
    <property type="entry name" value="Gp5_Vgr_C"/>
</dbReference>
<dbReference type="STRING" id="448385.sce4108"/>
<dbReference type="OrthoDB" id="5479729at2"/>
<feature type="domain" description="Gp5/Type VI secretion system Vgr C-terminal trimerisation" evidence="3">
    <location>
        <begin position="457"/>
        <end position="568"/>
    </location>
</feature>
<dbReference type="NCBIfam" id="TIGR01646">
    <property type="entry name" value="vgr_GE"/>
    <property type="match status" value="1"/>
</dbReference>
<dbReference type="InterPro" id="IPR037026">
    <property type="entry name" value="Vgr_OB-fold_dom_sf"/>
</dbReference>
<dbReference type="InterPro" id="IPR017847">
    <property type="entry name" value="T6SS_RhsGE_Vgr_subset"/>
</dbReference>
<organism evidence="4 5">
    <name type="scientific">Sorangium cellulosum (strain So ce56)</name>
    <name type="common">Polyangium cellulosum (strain So ce56)</name>
    <dbReference type="NCBI Taxonomy" id="448385"/>
    <lineage>
        <taxon>Bacteria</taxon>
        <taxon>Pseudomonadati</taxon>
        <taxon>Myxococcota</taxon>
        <taxon>Polyangia</taxon>
        <taxon>Polyangiales</taxon>
        <taxon>Polyangiaceae</taxon>
        <taxon>Sorangium</taxon>
    </lineage>
</organism>
<dbReference type="BioCyc" id="SCEL448385:SCE_RS21120-MONOMER"/>
<dbReference type="eggNOG" id="COG3501">
    <property type="taxonomic scope" value="Bacteria"/>
</dbReference>
<dbReference type="HOGENOM" id="CLU_004121_3_0_7"/>
<dbReference type="NCBIfam" id="TIGR03361">
    <property type="entry name" value="VI_Rhs_Vgr"/>
    <property type="match status" value="1"/>
</dbReference>
<name>A9EVZ2_SORC5</name>
<evidence type="ECO:0000313" key="5">
    <source>
        <dbReference type="Proteomes" id="UP000002139"/>
    </source>
</evidence>
<evidence type="ECO:0000256" key="1">
    <source>
        <dbReference type="ARBA" id="ARBA00005558"/>
    </source>
</evidence>
<dbReference type="RefSeq" id="WP_012236741.1">
    <property type="nucleotide sequence ID" value="NC_010162.1"/>
</dbReference>
<accession>A9EVZ2</accession>
<dbReference type="AlphaFoldDB" id="A9EVZ2"/>
<dbReference type="Pfam" id="PF04717">
    <property type="entry name" value="Phage_base_V"/>
    <property type="match status" value="1"/>
</dbReference>
<dbReference type="Gene3D" id="2.30.110.50">
    <property type="match status" value="1"/>
</dbReference>
<comment type="similarity">
    <text evidence="1">Belongs to the VgrG protein family.</text>
</comment>
<dbReference type="SUPFAM" id="SSF69279">
    <property type="entry name" value="Phage tail proteins"/>
    <property type="match status" value="2"/>
</dbReference>
<dbReference type="Gene3D" id="3.55.50.10">
    <property type="entry name" value="Baseplate protein-like domains"/>
    <property type="match status" value="1"/>
</dbReference>
<dbReference type="Gene3D" id="4.10.220.110">
    <property type="match status" value="1"/>
</dbReference>
<dbReference type="Pfam" id="PF05954">
    <property type="entry name" value="Phage_GPD"/>
    <property type="match status" value="1"/>
</dbReference>
<evidence type="ECO:0000313" key="4">
    <source>
        <dbReference type="EMBL" id="CAN94271.1"/>
    </source>
</evidence>
<evidence type="ECO:0000259" key="2">
    <source>
        <dbReference type="Pfam" id="PF04717"/>
    </source>
</evidence>
<dbReference type="SUPFAM" id="SSF69255">
    <property type="entry name" value="gp5 N-terminal domain-like"/>
    <property type="match status" value="1"/>
</dbReference>
<keyword evidence="5" id="KW-1185">Reference proteome</keyword>
<dbReference type="Pfam" id="PF22178">
    <property type="entry name" value="Gp5_trimer_C"/>
    <property type="match status" value="1"/>
</dbReference>
<dbReference type="KEGG" id="scl:sce4108"/>
<dbReference type="InterPro" id="IPR006533">
    <property type="entry name" value="T6SS_Vgr_RhsGE"/>
</dbReference>